<reference evidence="1" key="1">
    <citation type="journal article" date="2017" name="Nature">
        <title>The sunflower genome provides insights into oil metabolism, flowering and Asterid evolution.</title>
        <authorList>
            <person name="Badouin H."/>
            <person name="Gouzy J."/>
            <person name="Grassa C.J."/>
            <person name="Murat F."/>
            <person name="Staton S.E."/>
            <person name="Cottret L."/>
            <person name="Lelandais-Briere C."/>
            <person name="Owens G.L."/>
            <person name="Carrere S."/>
            <person name="Mayjonade B."/>
            <person name="Legrand L."/>
            <person name="Gill N."/>
            <person name="Kane N.C."/>
            <person name="Bowers J.E."/>
            <person name="Hubner S."/>
            <person name="Bellec A."/>
            <person name="Berard A."/>
            <person name="Berges H."/>
            <person name="Blanchet N."/>
            <person name="Boniface M.C."/>
            <person name="Brunel D."/>
            <person name="Catrice O."/>
            <person name="Chaidir N."/>
            <person name="Claudel C."/>
            <person name="Donnadieu C."/>
            <person name="Faraut T."/>
            <person name="Fievet G."/>
            <person name="Helmstetter N."/>
            <person name="King M."/>
            <person name="Knapp S.J."/>
            <person name="Lai Z."/>
            <person name="Le Paslier M.C."/>
            <person name="Lippi Y."/>
            <person name="Lorenzon L."/>
            <person name="Mandel J.R."/>
            <person name="Marage G."/>
            <person name="Marchand G."/>
            <person name="Marquand E."/>
            <person name="Bret-Mestries E."/>
            <person name="Morien E."/>
            <person name="Nambeesan S."/>
            <person name="Nguyen T."/>
            <person name="Pegot-Espagnet P."/>
            <person name="Pouilly N."/>
            <person name="Raftis F."/>
            <person name="Sallet E."/>
            <person name="Schiex T."/>
            <person name="Thomas J."/>
            <person name="Vandecasteele C."/>
            <person name="Vares D."/>
            <person name="Vear F."/>
            <person name="Vautrin S."/>
            <person name="Crespi M."/>
            <person name="Mangin B."/>
            <person name="Burke J.M."/>
            <person name="Salse J."/>
            <person name="Munos S."/>
            <person name="Vincourt P."/>
            <person name="Rieseberg L.H."/>
            <person name="Langlade N.B."/>
        </authorList>
    </citation>
    <scope>NUCLEOTIDE SEQUENCE</scope>
    <source>
        <tissue evidence="1">Leaves</tissue>
    </source>
</reference>
<dbReference type="Gramene" id="mRNA:HanXRQr2_Chr08g0358171">
    <property type="protein sequence ID" value="mRNA:HanXRQr2_Chr08g0358171"/>
    <property type="gene ID" value="HanXRQr2_Chr08g0358171"/>
</dbReference>
<sequence length="113" mass="12945">MDELEFQRVLHLFPVVRTRDYNAESEVQRQLTTQASRRIRERMNSQIDGSARDKVIGGIDGQDAFWEKLKVAAAKKVGNADAEGFVKAFQHVYRKLVFEELSLTAARRFVNSS</sequence>
<dbReference type="OrthoDB" id="1932122at2759"/>
<keyword evidence="2" id="KW-1185">Reference proteome</keyword>
<dbReference type="Proteomes" id="UP000215914">
    <property type="component" value="Unassembled WGS sequence"/>
</dbReference>
<dbReference type="AlphaFoldDB" id="A0A9K3IHJ0"/>
<dbReference type="PANTHER" id="PTHR35312:SF1">
    <property type="entry name" value="OS07G0641800 PROTEIN"/>
    <property type="match status" value="1"/>
</dbReference>
<comment type="caution">
    <text evidence="1">The sequence shown here is derived from an EMBL/GenBank/DDBJ whole genome shotgun (WGS) entry which is preliminary data.</text>
</comment>
<evidence type="ECO:0000313" key="1">
    <source>
        <dbReference type="EMBL" id="KAF5796978.1"/>
    </source>
</evidence>
<protein>
    <submittedName>
        <fullName evidence="1">Uncharacterized protein</fullName>
    </submittedName>
</protein>
<reference evidence="1" key="2">
    <citation type="submission" date="2020-06" db="EMBL/GenBank/DDBJ databases">
        <title>Helianthus annuus Genome sequencing and assembly Release 2.</title>
        <authorList>
            <person name="Gouzy J."/>
            <person name="Langlade N."/>
            <person name="Munos S."/>
        </authorList>
    </citation>
    <scope>NUCLEOTIDE SEQUENCE</scope>
    <source>
        <tissue evidence="1">Leaves</tissue>
    </source>
</reference>
<dbReference type="PANTHER" id="PTHR35312">
    <property type="entry name" value="OS07G0641800 PROTEIN"/>
    <property type="match status" value="1"/>
</dbReference>
<evidence type="ECO:0000313" key="2">
    <source>
        <dbReference type="Proteomes" id="UP000215914"/>
    </source>
</evidence>
<proteinExistence type="predicted"/>
<organism evidence="1 2">
    <name type="scientific">Helianthus annuus</name>
    <name type="common">Common sunflower</name>
    <dbReference type="NCBI Taxonomy" id="4232"/>
    <lineage>
        <taxon>Eukaryota</taxon>
        <taxon>Viridiplantae</taxon>
        <taxon>Streptophyta</taxon>
        <taxon>Embryophyta</taxon>
        <taxon>Tracheophyta</taxon>
        <taxon>Spermatophyta</taxon>
        <taxon>Magnoliopsida</taxon>
        <taxon>eudicotyledons</taxon>
        <taxon>Gunneridae</taxon>
        <taxon>Pentapetalae</taxon>
        <taxon>asterids</taxon>
        <taxon>campanulids</taxon>
        <taxon>Asterales</taxon>
        <taxon>Asteraceae</taxon>
        <taxon>Asteroideae</taxon>
        <taxon>Heliantheae alliance</taxon>
        <taxon>Heliantheae</taxon>
        <taxon>Helianthus</taxon>
    </lineage>
</organism>
<name>A0A9K3IHJ0_HELAN</name>
<accession>A0A9K3IHJ0</accession>
<gene>
    <name evidence="1" type="ORF">HanXRQr2_Chr08g0358171</name>
</gene>
<dbReference type="EMBL" id="MNCJ02000323">
    <property type="protein sequence ID" value="KAF5796978.1"/>
    <property type="molecule type" value="Genomic_DNA"/>
</dbReference>